<dbReference type="InterPro" id="IPR041682">
    <property type="entry name" value="AAA_14"/>
</dbReference>
<proteinExistence type="predicted"/>
<protein>
    <submittedName>
        <fullName evidence="3">ATP-binding protein</fullName>
    </submittedName>
</protein>
<dbReference type="EMBL" id="BAABHB010000001">
    <property type="protein sequence ID" value="GAA4396383.1"/>
    <property type="molecule type" value="Genomic_DNA"/>
</dbReference>
<gene>
    <name evidence="3" type="ORF">GCM10023187_04460</name>
</gene>
<dbReference type="InterPro" id="IPR025420">
    <property type="entry name" value="DUF4143"/>
</dbReference>
<feature type="domain" description="AAA" evidence="1">
    <location>
        <begin position="3"/>
        <end position="114"/>
    </location>
</feature>
<keyword evidence="3" id="KW-0067">ATP-binding</keyword>
<evidence type="ECO:0000259" key="2">
    <source>
        <dbReference type="Pfam" id="PF13635"/>
    </source>
</evidence>
<evidence type="ECO:0000259" key="1">
    <source>
        <dbReference type="Pfam" id="PF13173"/>
    </source>
</evidence>
<dbReference type="Gene3D" id="3.40.50.300">
    <property type="entry name" value="P-loop containing nucleotide triphosphate hydrolases"/>
    <property type="match status" value="1"/>
</dbReference>
<dbReference type="Pfam" id="PF13173">
    <property type="entry name" value="AAA_14"/>
    <property type="match status" value="1"/>
</dbReference>
<dbReference type="InterPro" id="IPR027417">
    <property type="entry name" value="P-loop_NTPase"/>
</dbReference>
<evidence type="ECO:0000313" key="4">
    <source>
        <dbReference type="Proteomes" id="UP001500936"/>
    </source>
</evidence>
<dbReference type="SUPFAM" id="SSF52540">
    <property type="entry name" value="P-loop containing nucleoside triphosphate hydrolases"/>
    <property type="match status" value="1"/>
</dbReference>
<dbReference type="GO" id="GO:0005524">
    <property type="term" value="F:ATP binding"/>
    <property type="evidence" value="ECO:0007669"/>
    <property type="project" value="UniProtKB-KW"/>
</dbReference>
<feature type="domain" description="DUF4143" evidence="2">
    <location>
        <begin position="182"/>
        <end position="333"/>
    </location>
</feature>
<sequence length="367" mass="42805">MAQVAETLAAEGETVVSLNLERKEILLDLNQSPDNLFRYIPQNRPQRVYVLIDEIQYLSDPTNFLKLLYDEYADWLKVVATGSSAFYIDRQFRDSLAGRKRIFDLQTLDFEEFLLFKNQENLAGELRLLRAGDLQKSVLEVQLWTALEEYMTYGGYPAVVLEPNEADKQERLRELRDSFVNRDILEAGITDETKFYRLLILLASQTGNLLNTNELATTLRLTHATTDEYLYVLQKCFHISLVRPFFQNLRKELIKMPKVYLNDLGLRNVLINYFAPLEQRADKGALLENYVYRRLTEQYPNDQVKFWRTADGNEVDFVVEETGLGGKAIEVKFSATEASPTKYRKFTETYPAFPLQFYTWRDMNLLL</sequence>
<dbReference type="PANTHER" id="PTHR43566:SF1">
    <property type="entry name" value="AAA+ ATPASE DOMAIN-CONTAINING PROTEIN"/>
    <property type="match status" value="1"/>
</dbReference>
<dbReference type="PANTHER" id="PTHR43566">
    <property type="entry name" value="CONSERVED PROTEIN"/>
    <property type="match status" value="1"/>
</dbReference>
<name>A0ABP8JVN3_9BACT</name>
<accession>A0ABP8JVN3</accession>
<comment type="caution">
    <text evidence="3">The sequence shown here is derived from an EMBL/GenBank/DDBJ whole genome shotgun (WGS) entry which is preliminary data.</text>
</comment>
<reference evidence="4" key="1">
    <citation type="journal article" date="2019" name="Int. J. Syst. Evol. Microbiol.">
        <title>The Global Catalogue of Microorganisms (GCM) 10K type strain sequencing project: providing services to taxonomists for standard genome sequencing and annotation.</title>
        <authorList>
            <consortium name="The Broad Institute Genomics Platform"/>
            <consortium name="The Broad Institute Genome Sequencing Center for Infectious Disease"/>
            <person name="Wu L."/>
            <person name="Ma J."/>
        </authorList>
    </citation>
    <scope>NUCLEOTIDE SEQUENCE [LARGE SCALE GENOMIC DNA]</scope>
    <source>
        <strain evidence="4">JCM 17925</strain>
    </source>
</reference>
<evidence type="ECO:0000313" key="3">
    <source>
        <dbReference type="EMBL" id="GAA4396383.1"/>
    </source>
</evidence>
<keyword evidence="3" id="KW-0547">Nucleotide-binding</keyword>
<keyword evidence="4" id="KW-1185">Reference proteome</keyword>
<dbReference type="Proteomes" id="UP001500936">
    <property type="component" value="Unassembled WGS sequence"/>
</dbReference>
<dbReference type="Pfam" id="PF13635">
    <property type="entry name" value="DUF4143"/>
    <property type="match status" value="1"/>
</dbReference>
<organism evidence="3 4">
    <name type="scientific">Nibrella viscosa</name>
    <dbReference type="NCBI Taxonomy" id="1084524"/>
    <lineage>
        <taxon>Bacteria</taxon>
        <taxon>Pseudomonadati</taxon>
        <taxon>Bacteroidota</taxon>
        <taxon>Cytophagia</taxon>
        <taxon>Cytophagales</taxon>
        <taxon>Spirosomataceae</taxon>
        <taxon>Nibrella</taxon>
    </lineage>
</organism>